<gene>
    <name evidence="2" type="ORF">GCM10011358_32370</name>
</gene>
<dbReference type="PANTHER" id="PTHR11102">
    <property type="entry name" value="SEL-1-LIKE PROTEIN"/>
    <property type="match status" value="1"/>
</dbReference>
<evidence type="ECO:0000313" key="3">
    <source>
        <dbReference type="Proteomes" id="UP000617355"/>
    </source>
</evidence>
<dbReference type="InterPro" id="IPR006597">
    <property type="entry name" value="Sel1-like"/>
</dbReference>
<feature type="region of interest" description="Disordered" evidence="1">
    <location>
        <begin position="28"/>
        <end position="63"/>
    </location>
</feature>
<feature type="region of interest" description="Disordered" evidence="1">
    <location>
        <begin position="70"/>
        <end position="89"/>
    </location>
</feature>
<dbReference type="EMBL" id="BMGI01000006">
    <property type="protein sequence ID" value="GGD46231.1"/>
    <property type="molecule type" value="Genomic_DNA"/>
</dbReference>
<sequence>MIALCFPGAGLAQDTSVATAEPVPVLSAPAAEANGHDDPAPQLAATQSLTTTSEDPGDAPAPVVLSANDEAEAAAPGAGTAEPPAGKLADDMEGADAVRDDVATDPAPTLSPEAARCREIAGPADAGVPANAESAARRRAAIAEAAEACTAAARADDAPADVLFLAAEVAQARRDLPAAFTLLERAADAGLAAAVTRLGDYHLFGVAPGGEDTEAAIAHFQRAAGMGDPAGMTTLAMMYRVGKGVPRDPARMVDLLQTAADAGYHFAQYRLGQTLLTGEGIPNRADADLGIPDPVRGAALYTAAARAGNVTAALELAALYGDPASGLEDNPKARAQLTSLASRSGLPEAIAAMAVLYETGDGVEYDPDVAAQLYVRALESGKVAFETLRQGAPGGWDRETALAFQAILRERGLYTGALDGIVGSGTAAAARGLSPG</sequence>
<feature type="compositionally biased region" description="Low complexity" evidence="1">
    <location>
        <begin position="73"/>
        <end position="86"/>
    </location>
</feature>
<organism evidence="2 3">
    <name type="scientific">Sinisalibacter lacisalsi</name>
    <dbReference type="NCBI Taxonomy" id="1526570"/>
    <lineage>
        <taxon>Bacteria</taxon>
        <taxon>Pseudomonadati</taxon>
        <taxon>Pseudomonadota</taxon>
        <taxon>Alphaproteobacteria</taxon>
        <taxon>Rhodobacterales</taxon>
        <taxon>Roseobacteraceae</taxon>
        <taxon>Sinisalibacter</taxon>
    </lineage>
</organism>
<evidence type="ECO:0000313" key="2">
    <source>
        <dbReference type="EMBL" id="GGD46231.1"/>
    </source>
</evidence>
<protein>
    <recommendedName>
        <fullName evidence="4">Sel1 repeat family protein</fullName>
    </recommendedName>
</protein>
<dbReference type="SUPFAM" id="SSF81901">
    <property type="entry name" value="HCP-like"/>
    <property type="match status" value="2"/>
</dbReference>
<name>A0ABQ1QU47_9RHOB</name>
<dbReference type="InterPro" id="IPR050767">
    <property type="entry name" value="Sel1_AlgK"/>
</dbReference>
<reference evidence="3" key="1">
    <citation type="journal article" date="2019" name="Int. J. Syst. Evol. Microbiol.">
        <title>The Global Catalogue of Microorganisms (GCM) 10K type strain sequencing project: providing services to taxonomists for standard genome sequencing and annotation.</title>
        <authorList>
            <consortium name="The Broad Institute Genomics Platform"/>
            <consortium name="The Broad Institute Genome Sequencing Center for Infectious Disease"/>
            <person name="Wu L."/>
            <person name="Ma J."/>
        </authorList>
    </citation>
    <scope>NUCLEOTIDE SEQUENCE [LARGE SCALE GENOMIC DNA]</scope>
    <source>
        <strain evidence="3">CGMCC 1.12922</strain>
    </source>
</reference>
<evidence type="ECO:0000256" key="1">
    <source>
        <dbReference type="SAM" id="MobiDB-lite"/>
    </source>
</evidence>
<dbReference type="SMART" id="SM00671">
    <property type="entry name" value="SEL1"/>
    <property type="match status" value="4"/>
</dbReference>
<dbReference type="Gene3D" id="1.25.40.10">
    <property type="entry name" value="Tetratricopeptide repeat domain"/>
    <property type="match status" value="2"/>
</dbReference>
<keyword evidence="3" id="KW-1185">Reference proteome</keyword>
<dbReference type="InterPro" id="IPR011990">
    <property type="entry name" value="TPR-like_helical_dom_sf"/>
</dbReference>
<dbReference type="Proteomes" id="UP000617355">
    <property type="component" value="Unassembled WGS sequence"/>
</dbReference>
<accession>A0ABQ1QU47</accession>
<dbReference type="PANTHER" id="PTHR11102:SF160">
    <property type="entry name" value="ERAD-ASSOCIATED E3 UBIQUITIN-PROTEIN LIGASE COMPONENT HRD3"/>
    <property type="match status" value="1"/>
</dbReference>
<feature type="compositionally biased region" description="Polar residues" evidence="1">
    <location>
        <begin position="44"/>
        <end position="54"/>
    </location>
</feature>
<dbReference type="Pfam" id="PF08238">
    <property type="entry name" value="Sel1"/>
    <property type="match status" value="5"/>
</dbReference>
<proteinExistence type="predicted"/>
<evidence type="ECO:0008006" key="4">
    <source>
        <dbReference type="Google" id="ProtNLM"/>
    </source>
</evidence>
<comment type="caution">
    <text evidence="2">The sequence shown here is derived from an EMBL/GenBank/DDBJ whole genome shotgun (WGS) entry which is preliminary data.</text>
</comment>